<dbReference type="RefSeq" id="WP_057806828.1">
    <property type="nucleotide sequence ID" value="NZ_BJYP01000029.1"/>
</dbReference>
<keyword evidence="4" id="KW-1185">Reference proteome</keyword>
<dbReference type="EMBL" id="JQBY01000014">
    <property type="protein sequence ID" value="KRN82137.1"/>
    <property type="molecule type" value="Genomic_DNA"/>
</dbReference>
<comment type="caution">
    <text evidence="1">The sequence shown here is derived from an EMBL/GenBank/DDBJ whole genome shotgun (WGS) entry which is preliminary data.</text>
</comment>
<reference evidence="1 3" key="1">
    <citation type="journal article" date="2015" name="Genome Announc.">
        <title>Expanding the biotechnology potential of lactobacilli through comparative genomics of 213 strains and associated genera.</title>
        <authorList>
            <person name="Sun Z."/>
            <person name="Harris H.M."/>
            <person name="McCann A."/>
            <person name="Guo C."/>
            <person name="Argimon S."/>
            <person name="Zhang W."/>
            <person name="Yang X."/>
            <person name="Jeffery I.B."/>
            <person name="Cooney J.C."/>
            <person name="Kagawa T.F."/>
            <person name="Liu W."/>
            <person name="Song Y."/>
            <person name="Salvetti E."/>
            <person name="Wrobel A."/>
            <person name="Rasinkangas P."/>
            <person name="Parkhill J."/>
            <person name="Rea M.C."/>
            <person name="O'Sullivan O."/>
            <person name="Ritari J."/>
            <person name="Douillard F.P."/>
            <person name="Paul Ross R."/>
            <person name="Yang R."/>
            <person name="Briner A.E."/>
            <person name="Felis G.E."/>
            <person name="de Vos W.M."/>
            <person name="Barrangou R."/>
            <person name="Klaenhammer T.R."/>
            <person name="Caufield P.W."/>
            <person name="Cui Y."/>
            <person name="Zhang H."/>
            <person name="O'Toole P.W."/>
        </authorList>
    </citation>
    <scope>NUCLEOTIDE SEQUENCE [LARGE SCALE GENOMIC DNA]</scope>
    <source>
        <strain evidence="1 3">DSM 22301</strain>
    </source>
</reference>
<organism evidence="1 3">
    <name type="scientific">Pediococcus ethanolidurans</name>
    <dbReference type="NCBI Taxonomy" id="319653"/>
    <lineage>
        <taxon>Bacteria</taxon>
        <taxon>Bacillati</taxon>
        <taxon>Bacillota</taxon>
        <taxon>Bacilli</taxon>
        <taxon>Lactobacillales</taxon>
        <taxon>Lactobacillaceae</taxon>
        <taxon>Pediococcus</taxon>
    </lineage>
</organism>
<protein>
    <submittedName>
        <fullName evidence="1">Uncharacterized protein</fullName>
    </submittedName>
</protein>
<dbReference type="Proteomes" id="UP000182818">
    <property type="component" value="Unassembled WGS sequence"/>
</dbReference>
<dbReference type="GeneID" id="76043882"/>
<reference evidence="2 4" key="2">
    <citation type="submission" date="2016-10" db="EMBL/GenBank/DDBJ databases">
        <authorList>
            <person name="Varghese N."/>
            <person name="Submissions S."/>
        </authorList>
    </citation>
    <scope>NUCLEOTIDE SEQUENCE [LARGE SCALE GENOMIC DNA]</scope>
    <source>
        <strain evidence="2 4">CGMCC 1.3889</strain>
    </source>
</reference>
<dbReference type="PATRIC" id="fig|319653.3.peg.524"/>
<dbReference type="AlphaFoldDB" id="A0A0R2JY56"/>
<accession>A0A0R2JY56</accession>
<name>A0A0R2JY56_9LACO</name>
<evidence type="ECO:0000313" key="1">
    <source>
        <dbReference type="EMBL" id="KRN82137.1"/>
    </source>
</evidence>
<dbReference type="Proteomes" id="UP000051749">
    <property type="component" value="Unassembled WGS sequence"/>
</dbReference>
<dbReference type="EMBL" id="FOGK01000014">
    <property type="protein sequence ID" value="SER72357.1"/>
    <property type="molecule type" value="Genomic_DNA"/>
</dbReference>
<dbReference type="STRING" id="319653.SAMN04487973_11419"/>
<evidence type="ECO:0000313" key="3">
    <source>
        <dbReference type="Proteomes" id="UP000051749"/>
    </source>
</evidence>
<gene>
    <name evidence="1" type="ORF">IV87_GL000514</name>
    <name evidence="2" type="ORF">SAMN04487973_11419</name>
</gene>
<evidence type="ECO:0000313" key="2">
    <source>
        <dbReference type="EMBL" id="SER72357.1"/>
    </source>
</evidence>
<sequence length="237" mass="27944">MNYFFTKQIQDTNDYDFQLFQNLRKSQEIKFVTTDYDRFYTRKIQQLNISENEVINMFNSLQVKNKEESKAVHFMQLNLKSDQGPQKLSDGRLALYHEGYCYCIVSLFQETDLINQLTFYDQFQNVIEIDSYDVRGFLSLKTIYGQNGGVATDKMFTPNKKLVYEEFYQRIPNSQKIESTLSIIHAKNQISLFDSRTELIANFFHVLKAANTDKIYASQNFLNQYNFDNDINFVVAN</sequence>
<evidence type="ECO:0000313" key="4">
    <source>
        <dbReference type="Proteomes" id="UP000182818"/>
    </source>
</evidence>
<proteinExistence type="predicted"/>